<feature type="chain" id="PRO_5045129519" evidence="2">
    <location>
        <begin position="20"/>
        <end position="291"/>
    </location>
</feature>
<evidence type="ECO:0000256" key="2">
    <source>
        <dbReference type="SAM" id="SignalP"/>
    </source>
</evidence>
<dbReference type="InterPro" id="IPR017853">
    <property type="entry name" value="GH"/>
</dbReference>
<evidence type="ECO:0000313" key="3">
    <source>
        <dbReference type="EMBL" id="MCB7385830.1"/>
    </source>
</evidence>
<name>A0ABS8DBN3_9FIRM</name>
<dbReference type="PANTHER" id="PTHR34135:SF2">
    <property type="entry name" value="LYSOZYME"/>
    <property type="match status" value="1"/>
</dbReference>
<keyword evidence="2" id="KW-0732">Signal</keyword>
<dbReference type="Gene3D" id="3.20.20.80">
    <property type="entry name" value="Glycosidases"/>
    <property type="match status" value="1"/>
</dbReference>
<dbReference type="EMBL" id="JAJCIS010000001">
    <property type="protein sequence ID" value="MCB7385830.1"/>
    <property type="molecule type" value="Genomic_DNA"/>
</dbReference>
<feature type="signal peptide" evidence="2">
    <location>
        <begin position="1"/>
        <end position="19"/>
    </location>
</feature>
<dbReference type="SUPFAM" id="SSF51445">
    <property type="entry name" value="(Trans)glycosidases"/>
    <property type="match status" value="1"/>
</dbReference>
<proteinExistence type="inferred from homology"/>
<evidence type="ECO:0000313" key="4">
    <source>
        <dbReference type="Proteomes" id="UP001299546"/>
    </source>
</evidence>
<accession>A0ABS8DBN3</accession>
<dbReference type="InterPro" id="IPR002053">
    <property type="entry name" value="Glyco_hydro_25"/>
</dbReference>
<dbReference type="Proteomes" id="UP001299546">
    <property type="component" value="Unassembled WGS sequence"/>
</dbReference>
<dbReference type="GO" id="GO:0016787">
    <property type="term" value="F:hydrolase activity"/>
    <property type="evidence" value="ECO:0007669"/>
    <property type="project" value="UniProtKB-KW"/>
</dbReference>
<sequence length="291" mass="33337">MKKYTALFLMLTLMLAGCTGCEKSEKVPAPETEEKKEDVEETETYTFVDVLGESYVAELREDVPACTYDYEYLTWENGYPYYKDEDGKVLSELGVDVSKYQEAVDWNQVREAGMSFAIVRLGFRGYGEEGKLVLDEYYEQNVQAAAAAGLKVGVYFFSQAVTEEEAREEAQFVLEHTAGYTIEGPIVFDTEEIKDDTARTDNLTREEITRHCIAFCEAVEEAGREPMIYANMKWMAFTLELEKLTKYDKWYADYEAAPQCPYEFTIWQYTESGTVPGIQGNADINVWFHTL</sequence>
<dbReference type="PANTHER" id="PTHR34135">
    <property type="entry name" value="LYSOZYME"/>
    <property type="match status" value="1"/>
</dbReference>
<comment type="caution">
    <text evidence="3">The sequence shown here is derived from an EMBL/GenBank/DDBJ whole genome shotgun (WGS) entry which is preliminary data.</text>
</comment>
<protein>
    <submittedName>
        <fullName evidence="3">Glycoside hydrolase family 25 protein</fullName>
    </submittedName>
</protein>
<dbReference type="Pfam" id="PF01183">
    <property type="entry name" value="Glyco_hydro_25"/>
    <property type="match status" value="1"/>
</dbReference>
<dbReference type="CDD" id="cd06414">
    <property type="entry name" value="GH25_LytC-like"/>
    <property type="match status" value="1"/>
</dbReference>
<evidence type="ECO:0000256" key="1">
    <source>
        <dbReference type="ARBA" id="ARBA00010646"/>
    </source>
</evidence>
<dbReference type="PROSITE" id="PS51257">
    <property type="entry name" value="PROKAR_LIPOPROTEIN"/>
    <property type="match status" value="1"/>
</dbReference>
<reference evidence="3 4" key="1">
    <citation type="submission" date="2021-10" db="EMBL/GenBank/DDBJ databases">
        <title>Collection of gut derived symbiotic bacterial strains cultured from healthy donors.</title>
        <authorList>
            <person name="Lin H."/>
            <person name="Littmann E."/>
            <person name="Kohout C."/>
            <person name="Pamer E.G."/>
        </authorList>
    </citation>
    <scope>NUCLEOTIDE SEQUENCE [LARGE SCALE GENOMIC DNA]</scope>
    <source>
        <strain evidence="3 4">DFI.1.165</strain>
    </source>
</reference>
<organism evidence="3 4">
    <name type="scientific">Bariatricus massiliensis</name>
    <dbReference type="NCBI Taxonomy" id="1745713"/>
    <lineage>
        <taxon>Bacteria</taxon>
        <taxon>Bacillati</taxon>
        <taxon>Bacillota</taxon>
        <taxon>Clostridia</taxon>
        <taxon>Lachnospirales</taxon>
        <taxon>Lachnospiraceae</taxon>
        <taxon>Bariatricus</taxon>
    </lineage>
</organism>
<keyword evidence="3" id="KW-0378">Hydrolase</keyword>
<keyword evidence="4" id="KW-1185">Reference proteome</keyword>
<gene>
    <name evidence="3" type="ORF">LIZ65_00900</name>
</gene>
<dbReference type="RefSeq" id="WP_074017761.1">
    <property type="nucleotide sequence ID" value="NZ_JAJCIQ010000001.1"/>
</dbReference>
<comment type="similarity">
    <text evidence="1">Belongs to the glycosyl hydrolase 25 family.</text>
</comment>
<dbReference type="PROSITE" id="PS51904">
    <property type="entry name" value="GLYCOSYL_HYDROL_F25_2"/>
    <property type="match status" value="1"/>
</dbReference>